<dbReference type="AlphaFoldDB" id="A0A8J2ZDI8"/>
<evidence type="ECO:0000259" key="4">
    <source>
        <dbReference type="Pfam" id="PF14417"/>
    </source>
</evidence>
<dbReference type="Pfam" id="PF07568">
    <property type="entry name" value="HisKA_2"/>
    <property type="match status" value="1"/>
</dbReference>
<name>A0A8J2ZDI8_9PROT</name>
<dbReference type="SUPFAM" id="SSF55874">
    <property type="entry name" value="ATPase domain of HSP90 chaperone/DNA topoisomerase II/histidine kinase"/>
    <property type="match status" value="1"/>
</dbReference>
<gene>
    <name evidence="5" type="ORF">GCM10010964_33000</name>
</gene>
<reference evidence="5 6" key="1">
    <citation type="journal article" date="2014" name="Int. J. Syst. Evol. Microbiol.">
        <title>Complete genome sequence of Corynebacterium casei LMG S-19264T (=DSM 44701T), isolated from a smear-ripened cheese.</title>
        <authorList>
            <consortium name="US DOE Joint Genome Institute (JGI-PGF)"/>
            <person name="Walter F."/>
            <person name="Albersmeier A."/>
            <person name="Kalinowski J."/>
            <person name="Ruckert C."/>
        </authorList>
    </citation>
    <scope>NUCLEOTIDE SEQUENCE [LARGE SCALE GENOMIC DNA]</scope>
    <source>
        <strain evidence="5 6">CGMCC 1.16330</strain>
    </source>
</reference>
<dbReference type="Gene3D" id="3.30.450.20">
    <property type="entry name" value="PAS domain"/>
    <property type="match status" value="1"/>
</dbReference>
<feature type="domain" description="MEDS" evidence="4">
    <location>
        <begin position="2"/>
        <end position="109"/>
    </location>
</feature>
<keyword evidence="6" id="KW-1185">Reference proteome</keyword>
<evidence type="ECO:0000313" key="5">
    <source>
        <dbReference type="EMBL" id="GGG42945.1"/>
    </source>
</evidence>
<dbReference type="Pfam" id="PF13581">
    <property type="entry name" value="HATPase_c_2"/>
    <property type="match status" value="1"/>
</dbReference>
<dbReference type="Gene3D" id="3.30.565.10">
    <property type="entry name" value="Histidine kinase-like ATPase, C-terminal domain"/>
    <property type="match status" value="1"/>
</dbReference>
<evidence type="ECO:0000259" key="2">
    <source>
        <dbReference type="Pfam" id="PF07568"/>
    </source>
</evidence>
<evidence type="ECO:0000313" key="6">
    <source>
        <dbReference type="Proteomes" id="UP000597507"/>
    </source>
</evidence>
<evidence type="ECO:0008006" key="7">
    <source>
        <dbReference type="Google" id="ProtNLM"/>
    </source>
</evidence>
<feature type="domain" description="Signal transduction histidine kinase subgroup 2 dimerisation and phosphoacceptor" evidence="2">
    <location>
        <begin position="166"/>
        <end position="240"/>
    </location>
</feature>
<proteinExistence type="predicted"/>
<dbReference type="PANTHER" id="PTHR43065">
    <property type="entry name" value="SENSOR HISTIDINE KINASE"/>
    <property type="match status" value="1"/>
</dbReference>
<dbReference type="InterPro" id="IPR003594">
    <property type="entry name" value="HATPase_dom"/>
</dbReference>
<dbReference type="PANTHER" id="PTHR43065:SF23">
    <property type="entry name" value="SENSOR HISTIDINE KINASE PDTAS"/>
    <property type="match status" value="1"/>
</dbReference>
<dbReference type="Pfam" id="PF14417">
    <property type="entry name" value="MEDS"/>
    <property type="match status" value="1"/>
</dbReference>
<dbReference type="EMBL" id="BMKS01000011">
    <property type="protein sequence ID" value="GGG42945.1"/>
    <property type="molecule type" value="Genomic_DNA"/>
</dbReference>
<dbReference type="InterPro" id="IPR036890">
    <property type="entry name" value="HATPase_C_sf"/>
</dbReference>
<protein>
    <recommendedName>
        <fullName evidence="7">Sensor histidine kinase</fullName>
    </recommendedName>
</protein>
<dbReference type="Proteomes" id="UP000597507">
    <property type="component" value="Unassembled WGS sequence"/>
</dbReference>
<dbReference type="InterPro" id="IPR025847">
    <property type="entry name" value="MEDS_domain"/>
</dbReference>
<accession>A0A8J2ZDI8</accession>
<feature type="domain" description="Histidine kinase/HSP90-like ATPase" evidence="3">
    <location>
        <begin position="273"/>
        <end position="356"/>
    </location>
</feature>
<organism evidence="5 6">
    <name type="scientific">Caldovatus sediminis</name>
    <dbReference type="NCBI Taxonomy" id="2041189"/>
    <lineage>
        <taxon>Bacteria</taxon>
        <taxon>Pseudomonadati</taxon>
        <taxon>Pseudomonadota</taxon>
        <taxon>Alphaproteobacteria</taxon>
        <taxon>Acetobacterales</taxon>
        <taxon>Roseomonadaceae</taxon>
        <taxon>Caldovatus</taxon>
    </lineage>
</organism>
<sequence length="365" mass="38670">MPDLDARIRRGQIEILDHEAWYGHRVGKVGADAIIAGWLRRKGEALARGRSGFRLAGNTSFLEAADRDSFAEYEARVNACFCDHRVVALCSYCAGRCDAGAAMDVVQNHGFALARRRGAWTMIESGSVKLAREELRRLNAELKDRVAERTAGLAAALAERDALLRELHHRVKNNLQVVASLLGLKARQFDAPEVRSAFGDTLRRSRAMSLAHEALCRPPAGAIGPDEVDFGAYLRALGRATADSFGLGSRVAIEVAAEGQVVGLDAAVPLGPVAAEAVTNACKHAFPGGRAGRPRIVFRAPAGGGSGELVVRDDGVGMPPGAAERDGAEGEGAGGRGRRRGAGIALVEGIARQVRGRGEHRAGRP</sequence>
<dbReference type="InterPro" id="IPR011495">
    <property type="entry name" value="Sig_transdc_His_kin_sub2_dim/P"/>
</dbReference>
<evidence type="ECO:0000256" key="1">
    <source>
        <dbReference type="SAM" id="MobiDB-lite"/>
    </source>
</evidence>
<comment type="caution">
    <text evidence="5">The sequence shown here is derived from an EMBL/GenBank/DDBJ whole genome shotgun (WGS) entry which is preliminary data.</text>
</comment>
<evidence type="ECO:0000259" key="3">
    <source>
        <dbReference type="Pfam" id="PF13581"/>
    </source>
</evidence>
<feature type="region of interest" description="Disordered" evidence="1">
    <location>
        <begin position="313"/>
        <end position="341"/>
    </location>
</feature>